<dbReference type="Proteomes" id="UP000679950">
    <property type="component" value="Unassembled WGS sequence"/>
</dbReference>
<dbReference type="InterPro" id="IPR032808">
    <property type="entry name" value="DoxX"/>
</dbReference>
<dbReference type="PANTHER" id="PTHR33452">
    <property type="entry name" value="OXIDOREDUCTASE CATD-RELATED"/>
    <property type="match status" value="1"/>
</dbReference>
<comment type="subcellular location">
    <subcellularLocation>
        <location evidence="1">Cell membrane</location>
        <topology evidence="1">Multi-pass membrane protein</topology>
    </subcellularLocation>
</comment>
<sequence>MIRFPFKSLRYVVAYVFIISGLMKITSSELGSYFVQLGLPFPEIMLYVVAIIEIIAGACLLFNMATKLATIPLIAVMIAALAITKIPLLSTDFMAFLFEARLDITMLVLLIVLYKSEAS</sequence>
<feature type="transmembrane region" description="Helical" evidence="7">
    <location>
        <begin position="94"/>
        <end position="114"/>
    </location>
</feature>
<accession>A0ABQ4KHF1</accession>
<evidence type="ECO:0000256" key="2">
    <source>
        <dbReference type="ARBA" id="ARBA00006679"/>
    </source>
</evidence>
<evidence type="ECO:0000313" key="9">
    <source>
        <dbReference type="Proteomes" id="UP000679950"/>
    </source>
</evidence>
<keyword evidence="9" id="KW-1185">Reference proteome</keyword>
<keyword evidence="6 7" id="KW-0472">Membrane</keyword>
<dbReference type="Pfam" id="PF07681">
    <property type="entry name" value="DoxX"/>
    <property type="match status" value="1"/>
</dbReference>
<evidence type="ECO:0000313" key="8">
    <source>
        <dbReference type="EMBL" id="GIN57372.1"/>
    </source>
</evidence>
<dbReference type="PANTHER" id="PTHR33452:SF1">
    <property type="entry name" value="INNER MEMBRANE PROTEIN YPHA-RELATED"/>
    <property type="match status" value="1"/>
</dbReference>
<proteinExistence type="inferred from homology"/>
<dbReference type="InterPro" id="IPR051907">
    <property type="entry name" value="DoxX-like_oxidoreductase"/>
</dbReference>
<comment type="caution">
    <text evidence="8">The sequence shown here is derived from an EMBL/GenBank/DDBJ whole genome shotgun (WGS) entry which is preliminary data.</text>
</comment>
<evidence type="ECO:0000256" key="4">
    <source>
        <dbReference type="ARBA" id="ARBA00022692"/>
    </source>
</evidence>
<keyword evidence="5 7" id="KW-1133">Transmembrane helix</keyword>
<reference evidence="8 9" key="1">
    <citation type="submission" date="2021-03" db="EMBL/GenBank/DDBJ databases">
        <title>Antimicrobial resistance genes in bacteria isolated from Japanese honey, and their potential for conferring macrolide and lincosamide resistance in the American foulbrood pathogen Paenibacillus larvae.</title>
        <authorList>
            <person name="Okamoto M."/>
            <person name="Kumagai M."/>
            <person name="Kanamori H."/>
            <person name="Takamatsu D."/>
        </authorList>
    </citation>
    <scope>NUCLEOTIDE SEQUENCE [LARGE SCALE GENOMIC DNA]</scope>
    <source>
        <strain evidence="8 9">J8TS2</strain>
    </source>
</reference>
<protein>
    <recommendedName>
        <fullName evidence="10">DoxX family protein</fullName>
    </recommendedName>
</protein>
<comment type="similarity">
    <text evidence="2">Belongs to the DoxX family.</text>
</comment>
<dbReference type="RefSeq" id="WP_158323385.1">
    <property type="nucleotide sequence ID" value="NZ_BORB01000011.1"/>
</dbReference>
<keyword evidence="4 7" id="KW-0812">Transmembrane</keyword>
<evidence type="ECO:0000256" key="3">
    <source>
        <dbReference type="ARBA" id="ARBA00022475"/>
    </source>
</evidence>
<evidence type="ECO:0000256" key="5">
    <source>
        <dbReference type="ARBA" id="ARBA00022989"/>
    </source>
</evidence>
<organism evidence="8 9">
    <name type="scientific">Lederbergia ruris</name>
    <dbReference type="NCBI Taxonomy" id="217495"/>
    <lineage>
        <taxon>Bacteria</taxon>
        <taxon>Bacillati</taxon>
        <taxon>Bacillota</taxon>
        <taxon>Bacilli</taxon>
        <taxon>Bacillales</taxon>
        <taxon>Bacillaceae</taxon>
        <taxon>Lederbergia</taxon>
    </lineage>
</organism>
<evidence type="ECO:0000256" key="1">
    <source>
        <dbReference type="ARBA" id="ARBA00004651"/>
    </source>
</evidence>
<gene>
    <name evidence="8" type="ORF">J8TS2_16910</name>
</gene>
<dbReference type="EMBL" id="BORB01000011">
    <property type="protein sequence ID" value="GIN57372.1"/>
    <property type="molecule type" value="Genomic_DNA"/>
</dbReference>
<feature type="transmembrane region" description="Helical" evidence="7">
    <location>
        <begin position="69"/>
        <end position="88"/>
    </location>
</feature>
<evidence type="ECO:0000256" key="7">
    <source>
        <dbReference type="SAM" id="Phobius"/>
    </source>
</evidence>
<name>A0ABQ4KHF1_9BACI</name>
<evidence type="ECO:0000256" key="6">
    <source>
        <dbReference type="ARBA" id="ARBA00023136"/>
    </source>
</evidence>
<feature type="transmembrane region" description="Helical" evidence="7">
    <location>
        <begin position="12"/>
        <end position="32"/>
    </location>
</feature>
<keyword evidence="3" id="KW-1003">Cell membrane</keyword>
<evidence type="ECO:0008006" key="10">
    <source>
        <dbReference type="Google" id="ProtNLM"/>
    </source>
</evidence>
<feature type="transmembrane region" description="Helical" evidence="7">
    <location>
        <begin position="44"/>
        <end position="62"/>
    </location>
</feature>